<keyword evidence="3 4" id="KW-0627">Porphyrin biosynthesis</keyword>
<comment type="caution">
    <text evidence="4">Lacks conserved residue(s) required for the propagation of feature annotation.</text>
</comment>
<dbReference type="EMBL" id="QVEP01000005">
    <property type="protein sequence ID" value="RGB81431.1"/>
    <property type="molecule type" value="Genomic_DNA"/>
</dbReference>
<comment type="miscellaneous">
    <text evidence="4">During catalysis, the active site Cys acts as a nucleophile attacking the alpha-carbonyl group of tRNA-bound glutamate with the formation of a thioester intermediate between enzyme and glutamate, and the concomitant release of tRNA(Glu). The thioester intermediate is finally reduced by direct hydride transfer from NADPH, to form the product GSA.</text>
</comment>
<keyword evidence="2 4" id="KW-0560">Oxidoreductase</keyword>
<reference evidence="10 11" key="1">
    <citation type="submission" date="2018-08" db="EMBL/GenBank/DDBJ databases">
        <title>A genome reference for cultivated species of the human gut microbiota.</title>
        <authorList>
            <person name="Zou Y."/>
            <person name="Xue W."/>
            <person name="Luo G."/>
        </authorList>
    </citation>
    <scope>NUCLEOTIDE SEQUENCE [LARGE SCALE GENOMIC DNA]</scope>
    <source>
        <strain evidence="10 11">AF45-17</strain>
    </source>
</reference>
<dbReference type="HAMAP" id="MF_00087">
    <property type="entry name" value="Glu_tRNA_reductase"/>
    <property type="match status" value="1"/>
</dbReference>
<comment type="function">
    <text evidence="4">Catalyzes the NADPH-dependent reduction of glutamyl-tRNA(Glu) to glutamate 1-semialdehyde (GSA).</text>
</comment>
<evidence type="ECO:0000259" key="9">
    <source>
        <dbReference type="Pfam" id="PF05201"/>
    </source>
</evidence>
<comment type="catalytic activity">
    <reaction evidence="4">
        <text>(S)-4-amino-5-oxopentanoate + tRNA(Glu) + NADP(+) = L-glutamyl-tRNA(Glu) + NADPH + H(+)</text>
        <dbReference type="Rhea" id="RHEA:12344"/>
        <dbReference type="Rhea" id="RHEA-COMP:9663"/>
        <dbReference type="Rhea" id="RHEA-COMP:9680"/>
        <dbReference type="ChEBI" id="CHEBI:15378"/>
        <dbReference type="ChEBI" id="CHEBI:57501"/>
        <dbReference type="ChEBI" id="CHEBI:57783"/>
        <dbReference type="ChEBI" id="CHEBI:58349"/>
        <dbReference type="ChEBI" id="CHEBI:78442"/>
        <dbReference type="ChEBI" id="CHEBI:78520"/>
        <dbReference type="EC" id="1.2.1.70"/>
    </reaction>
</comment>
<dbReference type="EC" id="1.2.1.70" evidence="4"/>
<comment type="subunit">
    <text evidence="4">Homodimer.</text>
</comment>
<dbReference type="NCBIfam" id="TIGR01035">
    <property type="entry name" value="hemA"/>
    <property type="match status" value="1"/>
</dbReference>
<feature type="binding site" evidence="4 6">
    <location>
        <begin position="118"/>
        <end position="120"/>
    </location>
    <ligand>
        <name>substrate</name>
    </ligand>
</feature>
<gene>
    <name evidence="4 10" type="primary">hemA</name>
    <name evidence="10" type="ORF">DW070_02990</name>
</gene>
<evidence type="ECO:0000313" key="11">
    <source>
        <dbReference type="Proteomes" id="UP000260773"/>
    </source>
</evidence>
<comment type="similarity">
    <text evidence="4">Belongs to the glutamyl-tRNA reductase family.</text>
</comment>
<evidence type="ECO:0000256" key="2">
    <source>
        <dbReference type="ARBA" id="ARBA00023002"/>
    </source>
</evidence>
<evidence type="ECO:0000256" key="1">
    <source>
        <dbReference type="ARBA" id="ARBA00022857"/>
    </source>
</evidence>
<dbReference type="PROSITE" id="PS00747">
    <property type="entry name" value="GLUTR"/>
    <property type="match status" value="1"/>
</dbReference>
<name>A0A3E2TRI4_9FIRM</name>
<dbReference type="Pfam" id="PF01488">
    <property type="entry name" value="Shikimate_DH"/>
    <property type="match status" value="1"/>
</dbReference>
<evidence type="ECO:0000313" key="10">
    <source>
        <dbReference type="EMBL" id="RGB81431.1"/>
    </source>
</evidence>
<dbReference type="GO" id="GO:0050661">
    <property type="term" value="F:NADP binding"/>
    <property type="evidence" value="ECO:0007669"/>
    <property type="project" value="InterPro"/>
</dbReference>
<dbReference type="InterPro" id="IPR000343">
    <property type="entry name" value="4pyrrol_synth_GluRdtase"/>
</dbReference>
<feature type="domain" description="Quinate/shikimate 5-dehydrogenase/glutamyl-tRNA reductase" evidence="8">
    <location>
        <begin position="176"/>
        <end position="322"/>
    </location>
</feature>
<dbReference type="InterPro" id="IPR036291">
    <property type="entry name" value="NAD(P)-bd_dom_sf"/>
</dbReference>
<feature type="site" description="Important for activity" evidence="4 7">
    <location>
        <position position="103"/>
    </location>
</feature>
<feature type="active site" description="Nucleophile" evidence="4 5">
    <location>
        <position position="50"/>
    </location>
</feature>
<dbReference type="SUPFAM" id="SSF51735">
    <property type="entry name" value="NAD(P)-binding Rossmann-fold domains"/>
    <property type="match status" value="1"/>
</dbReference>
<dbReference type="PANTHER" id="PTHR43013">
    <property type="entry name" value="GLUTAMYL-TRNA REDUCTASE"/>
    <property type="match status" value="1"/>
</dbReference>
<dbReference type="GO" id="GO:0008883">
    <property type="term" value="F:glutamyl-tRNA reductase activity"/>
    <property type="evidence" value="ECO:0007669"/>
    <property type="project" value="UniProtKB-UniRule"/>
</dbReference>
<comment type="caution">
    <text evidence="10">The sequence shown here is derived from an EMBL/GenBank/DDBJ whole genome shotgun (WGS) entry which is preliminary data.</text>
</comment>
<feature type="domain" description="Glutamyl-tRNA reductase N-terminal" evidence="9">
    <location>
        <begin position="6"/>
        <end position="160"/>
    </location>
</feature>
<organism evidence="10 11">
    <name type="scientific">Coprococcus catus</name>
    <dbReference type="NCBI Taxonomy" id="116085"/>
    <lineage>
        <taxon>Bacteria</taxon>
        <taxon>Bacillati</taxon>
        <taxon>Bacillota</taxon>
        <taxon>Clostridia</taxon>
        <taxon>Lachnospirales</taxon>
        <taxon>Lachnospiraceae</taxon>
        <taxon>Coprococcus</taxon>
    </lineage>
</organism>
<feature type="binding site" evidence="4 6">
    <location>
        <begin position="49"/>
        <end position="52"/>
    </location>
    <ligand>
        <name>substrate</name>
    </ligand>
</feature>
<dbReference type="UniPathway" id="UPA00251">
    <property type="reaction ID" value="UER00316"/>
</dbReference>
<dbReference type="InterPro" id="IPR015895">
    <property type="entry name" value="4pyrrol_synth_GluRdtase_N"/>
</dbReference>
<evidence type="ECO:0000256" key="7">
    <source>
        <dbReference type="PIRSR" id="PIRSR000445-4"/>
    </source>
</evidence>
<dbReference type="CDD" id="cd05213">
    <property type="entry name" value="NAD_bind_Glutamyl_tRNA_reduct"/>
    <property type="match status" value="1"/>
</dbReference>
<dbReference type="GO" id="GO:0019353">
    <property type="term" value="P:protoporphyrinogen IX biosynthetic process from glutamate"/>
    <property type="evidence" value="ECO:0007669"/>
    <property type="project" value="TreeGrafter"/>
</dbReference>
<evidence type="ECO:0000259" key="8">
    <source>
        <dbReference type="Pfam" id="PF01488"/>
    </source>
</evidence>
<feature type="binding site" evidence="4 6">
    <location>
        <position position="124"/>
    </location>
    <ligand>
        <name>substrate</name>
    </ligand>
</feature>
<dbReference type="InterPro" id="IPR036343">
    <property type="entry name" value="GluRdtase_N_sf"/>
</dbReference>
<dbReference type="InterPro" id="IPR018214">
    <property type="entry name" value="GluRdtase_CS"/>
</dbReference>
<dbReference type="PANTHER" id="PTHR43013:SF1">
    <property type="entry name" value="GLUTAMYL-TRNA REDUCTASE"/>
    <property type="match status" value="1"/>
</dbReference>
<proteinExistence type="inferred from homology"/>
<dbReference type="FunFam" id="3.30.460.30:FF:000001">
    <property type="entry name" value="Glutamyl-tRNA reductase"/>
    <property type="match status" value="1"/>
</dbReference>
<sequence>MNIQLIGISHKTAPVQIRALFAFTDENKKELMTRICTQKEIRECVLLSTCNRTELYTVSEENISVRSVMTAMQRIMLDMAGIGDAGEVSEHLRFYQGTQAVRHLFYVAAGLDSMVLGEDQILGQVKEAHRTAMEDGFSGTWCNSLFRMAVTAAKKVKTETKLSGISVSTATLAVKAAEMYFGSLENRKILVIGATGKIGQIMMKNIAADHHVQLYAASRQLKSGEKAVLGTDTLSDGHGTRHQQTEEYVQIAYADRYRLANEMDVIISATASPHYTLTKEGWQSGVIQKRRRILIDMAVPMDIEAGIEDEENSLCHLDELTSLSEKNQHLRFEAADRAREMLEEDIDDFRRWALFQQNRPLMDTFREHLLADMAANPEKGLNKFFYRAREAADTEQLEMFFEVLRQSEEARENG</sequence>
<dbReference type="PIRSF" id="PIRSF000445">
    <property type="entry name" value="4pyrrol_synth_GluRdtase"/>
    <property type="match status" value="1"/>
</dbReference>
<dbReference type="Proteomes" id="UP000260773">
    <property type="component" value="Unassembled WGS sequence"/>
</dbReference>
<accession>A0A3E2TRI4</accession>
<comment type="pathway">
    <text evidence="4">Porphyrin-containing compound metabolism; protoporphyrin-IX biosynthesis; 5-aminolevulinate from L-glutamyl-tRNA(Glu): step 1/2.</text>
</comment>
<evidence type="ECO:0000256" key="3">
    <source>
        <dbReference type="ARBA" id="ARBA00023244"/>
    </source>
</evidence>
<evidence type="ECO:0000256" key="5">
    <source>
        <dbReference type="PIRSR" id="PIRSR000445-1"/>
    </source>
</evidence>
<dbReference type="SUPFAM" id="SSF69742">
    <property type="entry name" value="Glutamyl tRNA-reductase catalytic, N-terminal domain"/>
    <property type="match status" value="1"/>
</dbReference>
<dbReference type="Gene3D" id="3.30.460.30">
    <property type="entry name" value="Glutamyl-tRNA reductase, N-terminal domain"/>
    <property type="match status" value="1"/>
</dbReference>
<evidence type="ECO:0000256" key="6">
    <source>
        <dbReference type="PIRSR" id="PIRSR000445-2"/>
    </source>
</evidence>
<protein>
    <recommendedName>
        <fullName evidence="4">Glutamyl-tRNA reductase</fullName>
        <shortName evidence="4">GluTR</shortName>
        <ecNumber evidence="4">1.2.1.70</ecNumber>
    </recommendedName>
</protein>
<dbReference type="Gene3D" id="3.40.50.720">
    <property type="entry name" value="NAD(P)-binding Rossmann-like Domain"/>
    <property type="match status" value="1"/>
</dbReference>
<comment type="domain">
    <text evidence="4">Possesses an unusual extended V-shaped dimeric structure with each monomer consisting of three distinct domains arranged along a curved 'spinal' alpha-helix. The N-terminal catalytic domain specifically recognizes the glutamate moiety of the substrate. The second domain is the NADPH-binding domain, and the third C-terminal domain is responsible for dimerization.</text>
</comment>
<dbReference type="AlphaFoldDB" id="A0A3E2TRI4"/>
<dbReference type="InterPro" id="IPR006151">
    <property type="entry name" value="Shikm_DH/Glu-tRNA_Rdtase"/>
</dbReference>
<dbReference type="RefSeq" id="WP_117527102.1">
    <property type="nucleotide sequence ID" value="NZ_JAJCNA010000006.1"/>
</dbReference>
<keyword evidence="1 4" id="KW-0521">NADP</keyword>
<evidence type="ECO:0000256" key="4">
    <source>
        <dbReference type="HAMAP-Rule" id="MF_00087"/>
    </source>
</evidence>
<dbReference type="Pfam" id="PF05201">
    <property type="entry name" value="GlutR_N"/>
    <property type="match status" value="1"/>
</dbReference>
<feature type="binding site" evidence="4 6">
    <location>
        <position position="113"/>
    </location>
    <ligand>
        <name>substrate</name>
    </ligand>
</feature>